<organism evidence="1 2">
    <name type="scientific">Hibiscus syriacus</name>
    <name type="common">Rose of Sharon</name>
    <dbReference type="NCBI Taxonomy" id="106335"/>
    <lineage>
        <taxon>Eukaryota</taxon>
        <taxon>Viridiplantae</taxon>
        <taxon>Streptophyta</taxon>
        <taxon>Embryophyta</taxon>
        <taxon>Tracheophyta</taxon>
        <taxon>Spermatophyta</taxon>
        <taxon>Magnoliopsida</taxon>
        <taxon>eudicotyledons</taxon>
        <taxon>Gunneridae</taxon>
        <taxon>Pentapetalae</taxon>
        <taxon>rosids</taxon>
        <taxon>malvids</taxon>
        <taxon>Malvales</taxon>
        <taxon>Malvaceae</taxon>
        <taxon>Malvoideae</taxon>
        <taxon>Hibiscus</taxon>
    </lineage>
</organism>
<reference evidence="1" key="1">
    <citation type="submission" date="2019-09" db="EMBL/GenBank/DDBJ databases">
        <title>Draft genome information of white flower Hibiscus syriacus.</title>
        <authorList>
            <person name="Kim Y.-M."/>
        </authorList>
    </citation>
    <scope>NUCLEOTIDE SEQUENCE [LARGE SCALE GENOMIC DNA]</scope>
    <source>
        <strain evidence="1">YM2019G1</strain>
    </source>
</reference>
<dbReference type="EMBL" id="VEPZ02001168">
    <property type="protein sequence ID" value="KAE8689542.1"/>
    <property type="molecule type" value="Genomic_DNA"/>
</dbReference>
<name>A0A6A2ZEM8_HIBSY</name>
<keyword evidence="2" id="KW-1185">Reference proteome</keyword>
<sequence length="208" mass="23506">MFRGKAACYDFFVFLAKGLLNDLVGIEEIVDNHKMFPKCITLHRVDVKRPRIHAFPYHKLVSQSYVSLMFESPMPTLVYSRRKKWRGNSSSGSAVANFCAQEPVNSRRSGDCLYVASSDTLSRQSWSRREFLEMNVKLQTVSDPLETLDCSRGPHISKCEFANGSSGVYDHSSDDVHKTCINKETRTTGVVKKHSTYIAALPDKETTD</sequence>
<protein>
    <submittedName>
        <fullName evidence="1">RING/FYVE/PHD zinc finger superfamily protein, putative isoform 5</fullName>
    </submittedName>
</protein>
<gene>
    <name evidence="1" type="ORF">F3Y22_tig00110933pilonHSYRG00055</name>
</gene>
<dbReference type="Proteomes" id="UP000436088">
    <property type="component" value="Unassembled WGS sequence"/>
</dbReference>
<proteinExistence type="predicted"/>
<dbReference type="AlphaFoldDB" id="A0A6A2ZEM8"/>
<comment type="caution">
    <text evidence="1">The sequence shown here is derived from an EMBL/GenBank/DDBJ whole genome shotgun (WGS) entry which is preliminary data.</text>
</comment>
<evidence type="ECO:0000313" key="1">
    <source>
        <dbReference type="EMBL" id="KAE8689542.1"/>
    </source>
</evidence>
<accession>A0A6A2ZEM8</accession>
<evidence type="ECO:0000313" key="2">
    <source>
        <dbReference type="Proteomes" id="UP000436088"/>
    </source>
</evidence>